<organism evidence="6 7">
    <name type="scientific">Amycolatopsis saalfeldensis</name>
    <dbReference type="NCBI Taxonomy" id="394193"/>
    <lineage>
        <taxon>Bacteria</taxon>
        <taxon>Bacillati</taxon>
        <taxon>Actinomycetota</taxon>
        <taxon>Actinomycetes</taxon>
        <taxon>Pseudonocardiales</taxon>
        <taxon>Pseudonocardiaceae</taxon>
        <taxon>Amycolatopsis</taxon>
    </lineage>
</organism>
<evidence type="ECO:0000256" key="3">
    <source>
        <dbReference type="ARBA" id="ARBA00023163"/>
    </source>
</evidence>
<dbReference type="InterPro" id="IPR001647">
    <property type="entry name" value="HTH_TetR"/>
</dbReference>
<dbReference type="EMBL" id="FOEF01000018">
    <property type="protein sequence ID" value="SEP52083.1"/>
    <property type="molecule type" value="Genomic_DNA"/>
</dbReference>
<dbReference type="Gene3D" id="1.10.357.10">
    <property type="entry name" value="Tetracycline Repressor, domain 2"/>
    <property type="match status" value="1"/>
</dbReference>
<accession>A0A1H8YJ19</accession>
<keyword evidence="1" id="KW-0805">Transcription regulation</keyword>
<dbReference type="SUPFAM" id="SSF46689">
    <property type="entry name" value="Homeodomain-like"/>
    <property type="match status" value="1"/>
</dbReference>
<keyword evidence="7" id="KW-1185">Reference proteome</keyword>
<reference evidence="6 7" key="1">
    <citation type="submission" date="2016-10" db="EMBL/GenBank/DDBJ databases">
        <authorList>
            <person name="de Groot N.N."/>
        </authorList>
    </citation>
    <scope>NUCLEOTIDE SEQUENCE [LARGE SCALE GENOMIC DNA]</scope>
    <source>
        <strain evidence="6 7">DSM 44993</strain>
    </source>
</reference>
<dbReference type="Pfam" id="PF00440">
    <property type="entry name" value="TetR_N"/>
    <property type="match status" value="1"/>
</dbReference>
<keyword evidence="2 4" id="KW-0238">DNA-binding</keyword>
<dbReference type="InterPro" id="IPR050109">
    <property type="entry name" value="HTH-type_TetR-like_transc_reg"/>
</dbReference>
<protein>
    <submittedName>
        <fullName evidence="6">DNA-binding transcriptional regulator, AcrR family</fullName>
    </submittedName>
</protein>
<dbReference type="GO" id="GO:0003700">
    <property type="term" value="F:DNA-binding transcription factor activity"/>
    <property type="evidence" value="ECO:0007669"/>
    <property type="project" value="TreeGrafter"/>
</dbReference>
<keyword evidence="3" id="KW-0804">Transcription</keyword>
<feature type="domain" description="HTH tetR-type" evidence="5">
    <location>
        <begin position="16"/>
        <end position="75"/>
    </location>
</feature>
<evidence type="ECO:0000256" key="4">
    <source>
        <dbReference type="PROSITE-ProRule" id="PRU00335"/>
    </source>
</evidence>
<sequence>MTPVEAKRRAPGMAPEDRRQMIVRAVLPLVVEHGAAVTTSQIARAAGIGEGTIFRAFKDKDELIDACVVAALDPGESLEIIGEIPGELPLEKRLLEAVEALTAHLQRIGAVMASVHKGRARPEHLRSQAAKGGDSRRESVDAMRVAIEGLFEPDAAKLRLPLDKTASLFLSMLFSMSRPMPDGPSPAETIDLFLHGAVSA</sequence>
<dbReference type="Proteomes" id="UP000198582">
    <property type="component" value="Unassembled WGS sequence"/>
</dbReference>
<evidence type="ECO:0000313" key="7">
    <source>
        <dbReference type="Proteomes" id="UP000198582"/>
    </source>
</evidence>
<dbReference type="PANTHER" id="PTHR30055">
    <property type="entry name" value="HTH-TYPE TRANSCRIPTIONAL REGULATOR RUTR"/>
    <property type="match status" value="1"/>
</dbReference>
<dbReference type="AlphaFoldDB" id="A0A1H8YJ19"/>
<dbReference type="InterPro" id="IPR009057">
    <property type="entry name" value="Homeodomain-like_sf"/>
</dbReference>
<evidence type="ECO:0000256" key="2">
    <source>
        <dbReference type="ARBA" id="ARBA00023125"/>
    </source>
</evidence>
<evidence type="ECO:0000259" key="5">
    <source>
        <dbReference type="PROSITE" id="PS50977"/>
    </source>
</evidence>
<evidence type="ECO:0000256" key="1">
    <source>
        <dbReference type="ARBA" id="ARBA00023015"/>
    </source>
</evidence>
<dbReference type="STRING" id="394193.SAMN04489732_118179"/>
<proteinExistence type="predicted"/>
<dbReference type="PRINTS" id="PR00455">
    <property type="entry name" value="HTHTETR"/>
</dbReference>
<evidence type="ECO:0000313" key="6">
    <source>
        <dbReference type="EMBL" id="SEP52083.1"/>
    </source>
</evidence>
<dbReference type="PROSITE" id="PS50977">
    <property type="entry name" value="HTH_TETR_2"/>
    <property type="match status" value="1"/>
</dbReference>
<name>A0A1H8YJ19_9PSEU</name>
<dbReference type="GO" id="GO:0000976">
    <property type="term" value="F:transcription cis-regulatory region binding"/>
    <property type="evidence" value="ECO:0007669"/>
    <property type="project" value="TreeGrafter"/>
</dbReference>
<dbReference type="PANTHER" id="PTHR30055:SF238">
    <property type="entry name" value="MYCOFACTOCIN BIOSYNTHESIS TRANSCRIPTIONAL REGULATOR MFTR-RELATED"/>
    <property type="match status" value="1"/>
</dbReference>
<gene>
    <name evidence="6" type="ORF">SAMN04489732_118179</name>
</gene>
<feature type="DNA-binding region" description="H-T-H motif" evidence="4">
    <location>
        <begin position="38"/>
        <end position="57"/>
    </location>
</feature>